<gene>
    <name evidence="3" type="ORF">ON006_01245</name>
</gene>
<dbReference type="InterPro" id="IPR023393">
    <property type="entry name" value="START-like_dom_sf"/>
</dbReference>
<organism evidence="3 4">
    <name type="scientific">Dyadobacter pollutisoli</name>
    <dbReference type="NCBI Taxonomy" id="2910158"/>
    <lineage>
        <taxon>Bacteria</taxon>
        <taxon>Pseudomonadati</taxon>
        <taxon>Bacteroidota</taxon>
        <taxon>Cytophagia</taxon>
        <taxon>Cytophagales</taxon>
        <taxon>Spirosomataceae</taxon>
        <taxon>Dyadobacter</taxon>
    </lineage>
</organism>
<evidence type="ECO:0000313" key="4">
    <source>
        <dbReference type="Proteomes" id="UP001164653"/>
    </source>
</evidence>
<dbReference type="RefSeq" id="WP_244823294.1">
    <property type="nucleotide sequence ID" value="NZ_CP112998.1"/>
</dbReference>
<evidence type="ECO:0000256" key="1">
    <source>
        <dbReference type="SAM" id="SignalP"/>
    </source>
</evidence>
<dbReference type="PANTHER" id="PTHR19308:SF14">
    <property type="entry name" value="START DOMAIN-CONTAINING PROTEIN"/>
    <property type="match status" value="1"/>
</dbReference>
<dbReference type="SUPFAM" id="SSF55961">
    <property type="entry name" value="Bet v1-like"/>
    <property type="match status" value="1"/>
</dbReference>
<dbReference type="PROSITE" id="PS50848">
    <property type="entry name" value="START"/>
    <property type="match status" value="1"/>
</dbReference>
<feature type="domain" description="START" evidence="2">
    <location>
        <begin position="25"/>
        <end position="208"/>
    </location>
</feature>
<feature type="chain" id="PRO_5038529088" evidence="1">
    <location>
        <begin position="21"/>
        <end position="208"/>
    </location>
</feature>
<dbReference type="SMART" id="SM00234">
    <property type="entry name" value="START"/>
    <property type="match status" value="1"/>
</dbReference>
<dbReference type="PIRSF" id="PIRSF039033">
    <property type="entry name" value="START_dom"/>
    <property type="match status" value="1"/>
</dbReference>
<evidence type="ECO:0000313" key="3">
    <source>
        <dbReference type="EMBL" id="WAC12594.1"/>
    </source>
</evidence>
<dbReference type="InterPro" id="IPR028347">
    <property type="entry name" value="START_dom_prot"/>
</dbReference>
<dbReference type="GO" id="GO:0008289">
    <property type="term" value="F:lipid binding"/>
    <property type="evidence" value="ECO:0007669"/>
    <property type="project" value="InterPro"/>
</dbReference>
<dbReference type="Pfam" id="PF01852">
    <property type="entry name" value="START"/>
    <property type="match status" value="1"/>
</dbReference>
<dbReference type="InterPro" id="IPR051213">
    <property type="entry name" value="START_lipid_transfer"/>
</dbReference>
<evidence type="ECO:0000259" key="2">
    <source>
        <dbReference type="PROSITE" id="PS50848"/>
    </source>
</evidence>
<proteinExistence type="predicted"/>
<keyword evidence="4" id="KW-1185">Reference proteome</keyword>
<sequence>MKNLILVIIAFFLPIFPATGQPHREQADWKLVERKGDIKVYAKAVADSKIKALKAECILNASAAEVVALLLDVKAAEKWVCHTKSCSLVRKISETEIYYYTEVSLPWPLDNRDFVTHLTVSEDPVTKIVTVNAPAVSGWVPIKKGIVRVSHSKSSWIIKPMGEGKVTVEYALQVDPGGHIPACVVNTFACQGPVETFTNMKKELRSRK</sequence>
<dbReference type="EMBL" id="CP112998">
    <property type="protein sequence ID" value="WAC12594.1"/>
    <property type="molecule type" value="Genomic_DNA"/>
</dbReference>
<dbReference type="PANTHER" id="PTHR19308">
    <property type="entry name" value="PHOSPHATIDYLCHOLINE TRANSFER PROTEIN"/>
    <property type="match status" value="1"/>
</dbReference>
<name>A0A9E8NEC2_9BACT</name>
<accession>A0A9E8NEC2</accession>
<dbReference type="GO" id="GO:0005737">
    <property type="term" value="C:cytoplasm"/>
    <property type="evidence" value="ECO:0007669"/>
    <property type="project" value="UniProtKB-ARBA"/>
</dbReference>
<keyword evidence="1" id="KW-0732">Signal</keyword>
<reference evidence="3" key="1">
    <citation type="submission" date="2022-11" db="EMBL/GenBank/DDBJ databases">
        <title>Dyadobacter pollutisoli sp. nov., isolated from plastic dumped soil.</title>
        <authorList>
            <person name="Kim J.M."/>
            <person name="Kim K.R."/>
            <person name="Lee J.K."/>
            <person name="Hao L."/>
            <person name="Jeon C.O."/>
        </authorList>
    </citation>
    <scope>NUCLEOTIDE SEQUENCE</scope>
    <source>
        <strain evidence="3">U1</strain>
    </source>
</reference>
<feature type="signal peptide" evidence="1">
    <location>
        <begin position="1"/>
        <end position="20"/>
    </location>
</feature>
<dbReference type="AlphaFoldDB" id="A0A9E8NEC2"/>
<dbReference type="Proteomes" id="UP001164653">
    <property type="component" value="Chromosome"/>
</dbReference>
<dbReference type="Gene3D" id="3.30.530.20">
    <property type="match status" value="1"/>
</dbReference>
<dbReference type="InterPro" id="IPR002913">
    <property type="entry name" value="START_lipid-bd_dom"/>
</dbReference>
<dbReference type="KEGG" id="dpf:ON006_01245"/>
<protein>
    <submittedName>
        <fullName evidence="3">START domain-containing protein</fullName>
    </submittedName>
</protein>